<evidence type="ECO:0000256" key="1">
    <source>
        <dbReference type="ARBA" id="ARBA00023002"/>
    </source>
</evidence>
<sequence>MSKDADVIVIGGGVIGSSVTYQLAKLGKKVLQIEREDLTRGAAGATDGVVGYHTKKPGPQMELAIRSIAMFEHLSEELGMDIEYGLHCGGMQPVEDQLQWDILSEIVKEQKKSGVDIRMIGIEEARRLEPMLAEDLKGALYSPTGGKVNPIRLTLAFAKAAKRLGAALLTETEVTGLQMEGCRVTGVVTTKGSFTADAVVNACGAWAAAIGKMAGLQIPILPRKGQLIVTEPVGPFMEVTLQCARYNVIKFRPEAVDDPAALKLGNSLSIEQTRDGGLIIGGTREFAGYDRGNTLEAIETILQRAVRFFPALKDLCFIRTFAGLRPYTPDGLPLIGPVEGLEGFYMAAGHEGDGIALSPITGKLLAEQIVYGEPSYSLRDFDPNRFPLMEAVSDFSAAMQSSKKGGAACD</sequence>
<reference evidence="3" key="1">
    <citation type="submission" date="2020-10" db="EMBL/GenBank/DDBJ databases">
        <authorList>
            <person name="Gilroy R."/>
        </authorList>
    </citation>
    <scope>NUCLEOTIDE SEQUENCE</scope>
    <source>
        <strain evidence="3">ChiBcec2-4451</strain>
    </source>
</reference>
<dbReference type="GO" id="GO:0016491">
    <property type="term" value="F:oxidoreductase activity"/>
    <property type="evidence" value="ECO:0007669"/>
    <property type="project" value="UniProtKB-KW"/>
</dbReference>
<keyword evidence="1" id="KW-0560">Oxidoreductase</keyword>
<evidence type="ECO:0000313" key="4">
    <source>
        <dbReference type="Proteomes" id="UP000886723"/>
    </source>
</evidence>
<feature type="domain" description="FAD dependent oxidoreductase" evidence="2">
    <location>
        <begin position="6"/>
        <end position="367"/>
    </location>
</feature>
<dbReference type="Pfam" id="PF01266">
    <property type="entry name" value="DAO"/>
    <property type="match status" value="1"/>
</dbReference>
<dbReference type="InterPro" id="IPR036188">
    <property type="entry name" value="FAD/NAD-bd_sf"/>
</dbReference>
<dbReference type="SUPFAM" id="SSF51905">
    <property type="entry name" value="FAD/NAD(P)-binding domain"/>
    <property type="match status" value="1"/>
</dbReference>
<name>A0A9D1NX54_9FIRM</name>
<dbReference type="EMBL" id="DVON01000282">
    <property type="protein sequence ID" value="HIV14108.1"/>
    <property type="molecule type" value="Genomic_DNA"/>
</dbReference>
<protein>
    <submittedName>
        <fullName evidence="3">FAD-binding oxidoreductase</fullName>
    </submittedName>
</protein>
<dbReference type="PANTHER" id="PTHR13847">
    <property type="entry name" value="SARCOSINE DEHYDROGENASE-RELATED"/>
    <property type="match status" value="1"/>
</dbReference>
<accession>A0A9D1NX54</accession>
<dbReference type="Gene3D" id="3.50.50.60">
    <property type="entry name" value="FAD/NAD(P)-binding domain"/>
    <property type="match status" value="1"/>
</dbReference>
<dbReference type="AlphaFoldDB" id="A0A9D1NX54"/>
<comment type="caution">
    <text evidence="3">The sequence shown here is derived from an EMBL/GenBank/DDBJ whole genome shotgun (WGS) entry which is preliminary data.</text>
</comment>
<dbReference type="Proteomes" id="UP000886723">
    <property type="component" value="Unassembled WGS sequence"/>
</dbReference>
<evidence type="ECO:0000259" key="2">
    <source>
        <dbReference type="Pfam" id="PF01266"/>
    </source>
</evidence>
<dbReference type="SUPFAM" id="SSF54373">
    <property type="entry name" value="FAD-linked reductases, C-terminal domain"/>
    <property type="match status" value="1"/>
</dbReference>
<reference evidence="3" key="2">
    <citation type="journal article" date="2021" name="PeerJ">
        <title>Extensive microbial diversity within the chicken gut microbiome revealed by metagenomics and culture.</title>
        <authorList>
            <person name="Gilroy R."/>
            <person name="Ravi A."/>
            <person name="Getino M."/>
            <person name="Pursley I."/>
            <person name="Horton D.L."/>
            <person name="Alikhan N.F."/>
            <person name="Baker D."/>
            <person name="Gharbi K."/>
            <person name="Hall N."/>
            <person name="Watson M."/>
            <person name="Adriaenssens E.M."/>
            <person name="Foster-Nyarko E."/>
            <person name="Jarju S."/>
            <person name="Secka A."/>
            <person name="Antonio M."/>
            <person name="Oren A."/>
            <person name="Chaudhuri R.R."/>
            <person name="La Ragione R."/>
            <person name="Hildebrand F."/>
            <person name="Pallen M.J."/>
        </authorList>
    </citation>
    <scope>NUCLEOTIDE SEQUENCE</scope>
    <source>
        <strain evidence="3">ChiBcec2-4451</strain>
    </source>
</reference>
<evidence type="ECO:0000313" key="3">
    <source>
        <dbReference type="EMBL" id="HIV14108.1"/>
    </source>
</evidence>
<dbReference type="Gene3D" id="3.30.9.10">
    <property type="entry name" value="D-Amino Acid Oxidase, subunit A, domain 2"/>
    <property type="match status" value="1"/>
</dbReference>
<gene>
    <name evidence="3" type="ORF">IAA63_13365</name>
</gene>
<organism evidence="3 4">
    <name type="scientific">Candidatus Pullilachnospira stercoravium</name>
    <dbReference type="NCBI Taxonomy" id="2840913"/>
    <lineage>
        <taxon>Bacteria</taxon>
        <taxon>Bacillati</taxon>
        <taxon>Bacillota</taxon>
        <taxon>Clostridia</taxon>
        <taxon>Lachnospirales</taxon>
        <taxon>Lachnospiraceae</taxon>
        <taxon>Lachnospiraceae incertae sedis</taxon>
        <taxon>Candidatus Pullilachnospira</taxon>
    </lineage>
</organism>
<dbReference type="GO" id="GO:0005737">
    <property type="term" value="C:cytoplasm"/>
    <property type="evidence" value="ECO:0007669"/>
    <property type="project" value="TreeGrafter"/>
</dbReference>
<proteinExistence type="predicted"/>
<dbReference type="InterPro" id="IPR006076">
    <property type="entry name" value="FAD-dep_OxRdtase"/>
</dbReference>
<dbReference type="PANTHER" id="PTHR13847:SF287">
    <property type="entry name" value="FAD-DEPENDENT OXIDOREDUCTASE DOMAIN-CONTAINING PROTEIN 1"/>
    <property type="match status" value="1"/>
</dbReference>